<gene>
    <name evidence="1" type="ORF">ABH943_007511</name>
</gene>
<evidence type="ECO:0008006" key="3">
    <source>
        <dbReference type="Google" id="ProtNLM"/>
    </source>
</evidence>
<evidence type="ECO:0000313" key="2">
    <source>
        <dbReference type="Proteomes" id="UP001620514"/>
    </source>
</evidence>
<organism evidence="1 2">
    <name type="scientific">Caballeronia udeis</name>
    <dbReference type="NCBI Taxonomy" id="1232866"/>
    <lineage>
        <taxon>Bacteria</taxon>
        <taxon>Pseudomonadati</taxon>
        <taxon>Pseudomonadota</taxon>
        <taxon>Betaproteobacteria</taxon>
        <taxon>Burkholderiales</taxon>
        <taxon>Burkholderiaceae</taxon>
        <taxon>Caballeronia</taxon>
    </lineage>
</organism>
<dbReference type="Proteomes" id="UP001620514">
    <property type="component" value="Unassembled WGS sequence"/>
</dbReference>
<dbReference type="RefSeq" id="WP_404613126.1">
    <property type="nucleotide sequence ID" value="NZ_JBIYDN010000035.1"/>
</dbReference>
<comment type="caution">
    <text evidence="1">The sequence shown here is derived from an EMBL/GenBank/DDBJ whole genome shotgun (WGS) entry which is preliminary data.</text>
</comment>
<dbReference type="EMBL" id="JBIYDN010000035">
    <property type="protein sequence ID" value="MFK4447475.1"/>
    <property type="molecule type" value="Genomic_DNA"/>
</dbReference>
<proteinExistence type="predicted"/>
<sequence>MTRKTKPRSLGVRKGPRVFNIPLTHALVFEKDGFLVGVKTLKVRVPTEAEARQLTDLVGLDQTFEMLGLLADVPVTVIEDLRARDFFAVCEALTKI</sequence>
<keyword evidence="2" id="KW-1185">Reference proteome</keyword>
<evidence type="ECO:0000313" key="1">
    <source>
        <dbReference type="EMBL" id="MFK4447475.1"/>
    </source>
</evidence>
<name>A0ABW8MY33_9BURK</name>
<reference evidence="1 2" key="1">
    <citation type="submission" date="2024-11" db="EMBL/GenBank/DDBJ databases">
        <title>Using genomics to understand microbial adaptation to soil warming.</title>
        <authorList>
            <person name="Deangelis K.M. PhD."/>
        </authorList>
    </citation>
    <scope>NUCLEOTIDE SEQUENCE [LARGE SCALE GENOMIC DNA]</scope>
    <source>
        <strain evidence="1 2">GAS97</strain>
    </source>
</reference>
<protein>
    <recommendedName>
        <fullName evidence="3">Phage tail assembly protein</fullName>
    </recommendedName>
</protein>
<accession>A0ABW8MY33</accession>